<proteinExistence type="predicted"/>
<dbReference type="Proteomes" id="UP001595793">
    <property type="component" value="Unassembled WGS sequence"/>
</dbReference>
<feature type="domain" description="FAS1" evidence="2">
    <location>
        <begin position="35"/>
        <end position="169"/>
    </location>
</feature>
<dbReference type="InterPro" id="IPR000782">
    <property type="entry name" value="FAS1_domain"/>
</dbReference>
<dbReference type="SMART" id="SM00554">
    <property type="entry name" value="FAS1"/>
    <property type="match status" value="1"/>
</dbReference>
<name>A0ABV8HGS0_9FLAO</name>
<dbReference type="SUPFAM" id="SSF82153">
    <property type="entry name" value="FAS1 domain"/>
    <property type="match status" value="1"/>
</dbReference>
<dbReference type="PANTHER" id="PTHR10900">
    <property type="entry name" value="PERIOSTIN-RELATED"/>
    <property type="match status" value="1"/>
</dbReference>
<comment type="caution">
    <text evidence="3">The sequence shown here is derived from an EMBL/GenBank/DDBJ whole genome shotgun (WGS) entry which is preliminary data.</text>
</comment>
<dbReference type="EMBL" id="JBHSAS010000033">
    <property type="protein sequence ID" value="MFC4029519.1"/>
    <property type="molecule type" value="Genomic_DNA"/>
</dbReference>
<keyword evidence="4" id="KW-1185">Reference proteome</keyword>
<dbReference type="Pfam" id="PF02469">
    <property type="entry name" value="Fasciclin"/>
    <property type="match status" value="1"/>
</dbReference>
<keyword evidence="1" id="KW-0732">Signal</keyword>
<evidence type="ECO:0000256" key="1">
    <source>
        <dbReference type="SAM" id="SignalP"/>
    </source>
</evidence>
<evidence type="ECO:0000259" key="2">
    <source>
        <dbReference type="PROSITE" id="PS50213"/>
    </source>
</evidence>
<protein>
    <submittedName>
        <fullName evidence="3">Fasciclin domain-containing protein</fullName>
    </submittedName>
</protein>
<dbReference type="Gene3D" id="2.30.180.10">
    <property type="entry name" value="FAS1 domain"/>
    <property type="match status" value="1"/>
</dbReference>
<organism evidence="3 4">
    <name type="scientific">Zunongwangia endophytica</name>
    <dbReference type="NCBI Taxonomy" id="1808945"/>
    <lineage>
        <taxon>Bacteria</taxon>
        <taxon>Pseudomonadati</taxon>
        <taxon>Bacteroidota</taxon>
        <taxon>Flavobacteriia</taxon>
        <taxon>Flavobacteriales</taxon>
        <taxon>Flavobacteriaceae</taxon>
        <taxon>Zunongwangia</taxon>
    </lineage>
</organism>
<evidence type="ECO:0000313" key="4">
    <source>
        <dbReference type="Proteomes" id="UP001595793"/>
    </source>
</evidence>
<evidence type="ECO:0000313" key="3">
    <source>
        <dbReference type="EMBL" id="MFC4029519.1"/>
    </source>
</evidence>
<dbReference type="PANTHER" id="PTHR10900:SF77">
    <property type="entry name" value="FI19380P1"/>
    <property type="match status" value="1"/>
</dbReference>
<feature type="chain" id="PRO_5045652566" evidence="1">
    <location>
        <begin position="22"/>
        <end position="179"/>
    </location>
</feature>
<accession>A0ABV8HGS0</accession>
<dbReference type="InterPro" id="IPR050904">
    <property type="entry name" value="Adhesion/Biosynth-related"/>
</dbReference>
<gene>
    <name evidence="3" type="ORF">ACFOS1_19025</name>
</gene>
<dbReference type="InterPro" id="IPR036378">
    <property type="entry name" value="FAS1_dom_sf"/>
</dbReference>
<feature type="signal peptide" evidence="1">
    <location>
        <begin position="1"/>
        <end position="21"/>
    </location>
</feature>
<dbReference type="RefSeq" id="WP_290230610.1">
    <property type="nucleotide sequence ID" value="NZ_JAUFPZ010000002.1"/>
</dbReference>
<sequence>MKKKTLLLMMLLGFITTFTFAQEKEFFSTVDDTENYSALELAQNDDQFSIFLSFLEASGLDTSMEYADGFTIFIPTNDAFGEMKVSKLSELTSAENKTKLIDFVKHYIVPEKVYKNQFNDSQVIAISEDESIKINTDMNGNSVSIGGANIISSDIETKNGVVHVVDQLLTTTDYFSSSY</sequence>
<dbReference type="PROSITE" id="PS50213">
    <property type="entry name" value="FAS1"/>
    <property type="match status" value="1"/>
</dbReference>
<reference evidence="4" key="1">
    <citation type="journal article" date="2019" name="Int. J. Syst. Evol. Microbiol.">
        <title>The Global Catalogue of Microorganisms (GCM) 10K type strain sequencing project: providing services to taxonomists for standard genome sequencing and annotation.</title>
        <authorList>
            <consortium name="The Broad Institute Genomics Platform"/>
            <consortium name="The Broad Institute Genome Sequencing Center for Infectious Disease"/>
            <person name="Wu L."/>
            <person name="Ma J."/>
        </authorList>
    </citation>
    <scope>NUCLEOTIDE SEQUENCE [LARGE SCALE GENOMIC DNA]</scope>
    <source>
        <strain evidence="4">CECT 9128</strain>
    </source>
</reference>